<dbReference type="AlphaFoldDB" id="A0A5C8ZKD0"/>
<dbReference type="OrthoDB" id="5197458at2"/>
<evidence type="ECO:0000256" key="1">
    <source>
        <dbReference type="SAM" id="Phobius"/>
    </source>
</evidence>
<reference evidence="2 3" key="1">
    <citation type="submission" date="2019-07" db="EMBL/GenBank/DDBJ databases">
        <title>Quadrisphaera sp. strain DD2A genome sequencing and assembly.</title>
        <authorList>
            <person name="Kim I."/>
        </authorList>
    </citation>
    <scope>NUCLEOTIDE SEQUENCE [LARGE SCALE GENOMIC DNA]</scope>
    <source>
        <strain evidence="2 3">DD2A</strain>
    </source>
</reference>
<evidence type="ECO:0008006" key="4">
    <source>
        <dbReference type="Google" id="ProtNLM"/>
    </source>
</evidence>
<proteinExistence type="predicted"/>
<evidence type="ECO:0000313" key="2">
    <source>
        <dbReference type="EMBL" id="TXR57591.1"/>
    </source>
</evidence>
<keyword evidence="1" id="KW-0812">Transmembrane</keyword>
<keyword evidence="1" id="KW-1133">Transmembrane helix</keyword>
<feature type="transmembrane region" description="Helical" evidence="1">
    <location>
        <begin position="6"/>
        <end position="24"/>
    </location>
</feature>
<dbReference type="Proteomes" id="UP000321234">
    <property type="component" value="Unassembled WGS sequence"/>
</dbReference>
<dbReference type="EMBL" id="VKAC01000002">
    <property type="protein sequence ID" value="TXR57591.1"/>
    <property type="molecule type" value="Genomic_DNA"/>
</dbReference>
<dbReference type="RefSeq" id="WP_147925230.1">
    <property type="nucleotide sequence ID" value="NZ_VKAC01000002.1"/>
</dbReference>
<comment type="caution">
    <text evidence="2">The sequence shown here is derived from an EMBL/GenBank/DDBJ whole genome shotgun (WGS) entry which is preliminary data.</text>
</comment>
<sequence length="156" mass="16709">MSDSLFFVLVLVGLPAFCISVWVFRYRMNQAGRRRGTAGAERWALDGGLRLVSGEAPGVTRRWRFGRLVVEPGQLTLRPCLVGLRFLPGRPVTVTIADVDLAGEREAGFKDVLGVKPGTRLVPLTTTTGAGLEMALVASKTDQLFATLAARPAAAA</sequence>
<name>A0A5C8ZKD0_9ACTN</name>
<keyword evidence="3" id="KW-1185">Reference proteome</keyword>
<keyword evidence="1" id="KW-0472">Membrane</keyword>
<protein>
    <recommendedName>
        <fullName evidence="4">DUF2550 family protein</fullName>
    </recommendedName>
</protein>
<evidence type="ECO:0000313" key="3">
    <source>
        <dbReference type="Proteomes" id="UP000321234"/>
    </source>
</evidence>
<gene>
    <name evidence="2" type="ORF">FMM08_05070</name>
</gene>
<organism evidence="2 3">
    <name type="scientific">Quadrisphaera setariae</name>
    <dbReference type="NCBI Taxonomy" id="2593304"/>
    <lineage>
        <taxon>Bacteria</taxon>
        <taxon>Bacillati</taxon>
        <taxon>Actinomycetota</taxon>
        <taxon>Actinomycetes</taxon>
        <taxon>Kineosporiales</taxon>
        <taxon>Kineosporiaceae</taxon>
        <taxon>Quadrisphaera</taxon>
    </lineage>
</organism>
<accession>A0A5C8ZKD0</accession>